<dbReference type="InterPro" id="IPR001190">
    <property type="entry name" value="SRCR"/>
</dbReference>
<dbReference type="SMART" id="SM00202">
    <property type="entry name" value="SR"/>
    <property type="match status" value="1"/>
</dbReference>
<dbReference type="PANTHER" id="PTHR48071:SF18">
    <property type="entry name" value="DELETED IN MALIGNANT BRAIN TUMORS 1 PROTEIN-RELATED"/>
    <property type="match status" value="1"/>
</dbReference>
<dbReference type="Ensembl" id="ENSDCDT00010003402.1">
    <property type="protein sequence ID" value="ENSDCDP00010003278.1"/>
    <property type="gene ID" value="ENSDCDG00010001506.1"/>
</dbReference>
<sequence>GGPITLFWESRGDIRESVRLVNGTSGCSGRVEFYHEGQWGTVCSNFPWDMHAARVVCKELGCGDPVEVLRSAEFGQGSGPIWMSEVSCWGTESRLRHCRSRTGHVHTCNHSDDAGVVCSGRNINCKYIIILLTNTEDTNQLFLRASGSVYSSPMPSPLCSGQVPELLESPPDVLHDCSLEPT</sequence>
<feature type="disulfide bond" evidence="2">
    <location>
        <begin position="88"/>
        <end position="98"/>
    </location>
</feature>
<dbReference type="Pfam" id="PF00530">
    <property type="entry name" value="SRCR"/>
    <property type="match status" value="1"/>
</dbReference>
<dbReference type="GO" id="GO:0016020">
    <property type="term" value="C:membrane"/>
    <property type="evidence" value="ECO:0007669"/>
    <property type="project" value="InterPro"/>
</dbReference>
<dbReference type="GeneTree" id="ENSGT00940000163299"/>
<accession>A0AAY4A1U0</accession>
<evidence type="ECO:0000259" key="3">
    <source>
        <dbReference type="PROSITE" id="PS50287"/>
    </source>
</evidence>
<dbReference type="PANTHER" id="PTHR48071">
    <property type="entry name" value="SRCR DOMAIN-CONTAINING PROTEIN"/>
    <property type="match status" value="1"/>
</dbReference>
<evidence type="ECO:0000313" key="5">
    <source>
        <dbReference type="Proteomes" id="UP000694580"/>
    </source>
</evidence>
<dbReference type="SUPFAM" id="SSF56487">
    <property type="entry name" value="SRCR-like"/>
    <property type="match status" value="1"/>
</dbReference>
<dbReference type="PRINTS" id="PR00258">
    <property type="entry name" value="SPERACTRCPTR"/>
</dbReference>
<protein>
    <recommendedName>
        <fullName evidence="3">SRCR domain-containing protein</fullName>
    </recommendedName>
</protein>
<dbReference type="AlphaFoldDB" id="A0AAY4A1U0"/>
<evidence type="ECO:0000256" key="1">
    <source>
        <dbReference type="ARBA" id="ARBA00023157"/>
    </source>
</evidence>
<reference evidence="4" key="3">
    <citation type="submission" date="2025-09" db="UniProtKB">
        <authorList>
            <consortium name="Ensembl"/>
        </authorList>
    </citation>
    <scope>IDENTIFICATION</scope>
</reference>
<dbReference type="FunFam" id="3.10.250.10:FF:000002">
    <property type="entry name" value="Scavenger receptor cysteine-rich type 1 protein M130"/>
    <property type="match status" value="1"/>
</dbReference>
<name>A0AAY4A1U0_9TELE</name>
<dbReference type="Proteomes" id="UP000694580">
    <property type="component" value="Chromosome 3"/>
</dbReference>
<dbReference type="InterPro" id="IPR036772">
    <property type="entry name" value="SRCR-like_dom_sf"/>
</dbReference>
<comment type="caution">
    <text evidence="2">Lacks conserved residue(s) required for the propagation of feature annotation.</text>
</comment>
<feature type="disulfide bond" evidence="2">
    <location>
        <begin position="57"/>
        <end position="118"/>
    </location>
</feature>
<proteinExistence type="predicted"/>
<dbReference type="PROSITE" id="PS50287">
    <property type="entry name" value="SRCR_2"/>
    <property type="match status" value="1"/>
</dbReference>
<evidence type="ECO:0000313" key="4">
    <source>
        <dbReference type="Ensembl" id="ENSDCDP00010003278.1"/>
    </source>
</evidence>
<feature type="domain" description="SRCR" evidence="3">
    <location>
        <begin position="18"/>
        <end position="119"/>
    </location>
</feature>
<reference evidence="4" key="2">
    <citation type="submission" date="2025-08" db="UniProtKB">
        <authorList>
            <consortium name="Ensembl"/>
        </authorList>
    </citation>
    <scope>IDENTIFICATION</scope>
</reference>
<keyword evidence="5" id="KW-1185">Reference proteome</keyword>
<reference evidence="4 5" key="1">
    <citation type="submission" date="2020-06" db="EMBL/GenBank/DDBJ databases">
        <authorList>
            <consortium name="Wellcome Sanger Institute Data Sharing"/>
        </authorList>
    </citation>
    <scope>NUCLEOTIDE SEQUENCE [LARGE SCALE GENOMIC DNA]</scope>
</reference>
<organism evidence="4 5">
    <name type="scientific">Denticeps clupeoides</name>
    <name type="common">denticle herring</name>
    <dbReference type="NCBI Taxonomy" id="299321"/>
    <lineage>
        <taxon>Eukaryota</taxon>
        <taxon>Metazoa</taxon>
        <taxon>Chordata</taxon>
        <taxon>Craniata</taxon>
        <taxon>Vertebrata</taxon>
        <taxon>Euteleostomi</taxon>
        <taxon>Actinopterygii</taxon>
        <taxon>Neopterygii</taxon>
        <taxon>Teleostei</taxon>
        <taxon>Clupei</taxon>
        <taxon>Clupeiformes</taxon>
        <taxon>Denticipitoidei</taxon>
        <taxon>Denticipitidae</taxon>
        <taxon>Denticeps</taxon>
    </lineage>
</organism>
<dbReference type="Gene3D" id="3.10.250.10">
    <property type="entry name" value="SRCR-like domain"/>
    <property type="match status" value="1"/>
</dbReference>
<keyword evidence="1 2" id="KW-1015">Disulfide bond</keyword>
<evidence type="ECO:0000256" key="2">
    <source>
        <dbReference type="PROSITE-ProRule" id="PRU00196"/>
    </source>
</evidence>